<dbReference type="AlphaFoldDB" id="A0A9J5WYT5"/>
<keyword evidence="1" id="KW-0732">Signal</keyword>
<name>A0A9J5WYT5_SOLCO</name>
<evidence type="ECO:0000313" key="3">
    <source>
        <dbReference type="Proteomes" id="UP000824120"/>
    </source>
</evidence>
<feature type="signal peptide" evidence="1">
    <location>
        <begin position="1"/>
        <end position="17"/>
    </location>
</feature>
<sequence length="76" mass="8499">MLISSLIPIITWTCSLACLSVKSNSLKGKLVNIVVMPLALMENYCNSMSILSLKIMELLGMIDVQKSPFKEFFEDN</sequence>
<dbReference type="OrthoDB" id="288590at2759"/>
<evidence type="ECO:0000313" key="2">
    <source>
        <dbReference type="EMBL" id="KAG5580947.1"/>
    </source>
</evidence>
<protein>
    <submittedName>
        <fullName evidence="2">Uncharacterized protein</fullName>
    </submittedName>
</protein>
<feature type="chain" id="PRO_5039951612" evidence="1">
    <location>
        <begin position="18"/>
        <end position="76"/>
    </location>
</feature>
<keyword evidence="3" id="KW-1185">Reference proteome</keyword>
<comment type="caution">
    <text evidence="2">The sequence shown here is derived from an EMBL/GenBank/DDBJ whole genome shotgun (WGS) entry which is preliminary data.</text>
</comment>
<dbReference type="Proteomes" id="UP000824120">
    <property type="component" value="Chromosome 10"/>
</dbReference>
<accession>A0A9J5WYT5</accession>
<proteinExistence type="predicted"/>
<reference evidence="2 3" key="1">
    <citation type="submission" date="2020-09" db="EMBL/GenBank/DDBJ databases">
        <title>De no assembly of potato wild relative species, Solanum commersonii.</title>
        <authorList>
            <person name="Cho K."/>
        </authorList>
    </citation>
    <scope>NUCLEOTIDE SEQUENCE [LARGE SCALE GENOMIC DNA]</scope>
    <source>
        <strain evidence="2">LZ3.2</strain>
        <tissue evidence="2">Leaf</tissue>
    </source>
</reference>
<evidence type="ECO:0000256" key="1">
    <source>
        <dbReference type="SAM" id="SignalP"/>
    </source>
</evidence>
<gene>
    <name evidence="2" type="ORF">H5410_051574</name>
</gene>
<organism evidence="2 3">
    <name type="scientific">Solanum commersonii</name>
    <name type="common">Commerson's wild potato</name>
    <name type="synonym">Commerson's nightshade</name>
    <dbReference type="NCBI Taxonomy" id="4109"/>
    <lineage>
        <taxon>Eukaryota</taxon>
        <taxon>Viridiplantae</taxon>
        <taxon>Streptophyta</taxon>
        <taxon>Embryophyta</taxon>
        <taxon>Tracheophyta</taxon>
        <taxon>Spermatophyta</taxon>
        <taxon>Magnoliopsida</taxon>
        <taxon>eudicotyledons</taxon>
        <taxon>Gunneridae</taxon>
        <taxon>Pentapetalae</taxon>
        <taxon>asterids</taxon>
        <taxon>lamiids</taxon>
        <taxon>Solanales</taxon>
        <taxon>Solanaceae</taxon>
        <taxon>Solanoideae</taxon>
        <taxon>Solaneae</taxon>
        <taxon>Solanum</taxon>
    </lineage>
</organism>
<dbReference type="EMBL" id="JACXVP010000010">
    <property type="protein sequence ID" value="KAG5580947.1"/>
    <property type="molecule type" value="Genomic_DNA"/>
</dbReference>